<dbReference type="EMBL" id="AMQN01008725">
    <property type="status" value="NOT_ANNOTATED_CDS"/>
    <property type="molecule type" value="Genomic_DNA"/>
</dbReference>
<evidence type="ECO:0000313" key="4">
    <source>
        <dbReference type="EMBL" id="ELU02746.1"/>
    </source>
</evidence>
<evidence type="ECO:0000256" key="2">
    <source>
        <dbReference type="ARBA" id="ARBA00023054"/>
    </source>
</evidence>
<feature type="compositionally biased region" description="Low complexity" evidence="3">
    <location>
        <begin position="315"/>
        <end position="338"/>
    </location>
</feature>
<protein>
    <submittedName>
        <fullName evidence="4 5">Uncharacterized protein</fullName>
    </submittedName>
</protein>
<feature type="region of interest" description="Disordered" evidence="3">
    <location>
        <begin position="35"/>
        <end position="64"/>
    </location>
</feature>
<sequence>MSALVGESISSMDSLSEVEKLQDLVKKLELQNEVLRSKQTEKAKQSQQDLNHRKGSATEEASLDEVDLLDLERSFSEEEEDSWLFKGPTHPSPEQKSVSPVKWAREDLEKPSPEMKSVRRSLLYKLDEATRVIRSPSAGSLGHPDAMLPSVIEYNEKEFSPLRDPTVSDEPSDPEIQEDAQPPVVVPAPTRSLGYGSNSAINTNTFVRKKKPSRAPQSDANEAPSFVAKFSQRNSPGSSNRSSPRTSPPQGDWQPREGQPGIPEGGLAVEQLEPVLPSAHLSNVLDIHNMAKLQEESLRQSMSSPYMMKRNAQRSNNSLDSLGSSESSGAPGSPYGSSQCLNNSANGRVQQSSGNIKKHLTPHITHHFLPQVKLTVEVSLILLAQGSHCAPIPATPVFHLRPHPGAQRNASLGPLGVERGKHRPDEPFLRHARALCHALAVFLARDLHLNYQHPESQVFLQCEDLSLHLDRWMTAGKMDVFDVKKCTSIKTLEIAFKASIETHKDLKPTVKHMVM</sequence>
<dbReference type="InterPro" id="IPR026179">
    <property type="entry name" value="Slain"/>
</dbReference>
<dbReference type="HOGENOM" id="CLU_529189_0_0_1"/>
<dbReference type="STRING" id="283909.R7U9C3"/>
<evidence type="ECO:0000313" key="6">
    <source>
        <dbReference type="Proteomes" id="UP000014760"/>
    </source>
</evidence>
<gene>
    <name evidence="4" type="ORF">CAPTEDRAFT_201562</name>
</gene>
<dbReference type="PANTHER" id="PTHR22406:SF7">
    <property type="entry name" value="NASCENT POLYPEPTIDE-ASSOCIATED COMPLEX SUBUNIT ALPHA, MUSCLE-SPECIFIC FORM"/>
    <property type="match status" value="1"/>
</dbReference>
<evidence type="ECO:0000256" key="1">
    <source>
        <dbReference type="ARBA" id="ARBA00006652"/>
    </source>
</evidence>
<reference evidence="6" key="1">
    <citation type="submission" date="2012-12" db="EMBL/GenBank/DDBJ databases">
        <authorList>
            <person name="Hellsten U."/>
            <person name="Grimwood J."/>
            <person name="Chapman J.A."/>
            <person name="Shapiro H."/>
            <person name="Aerts A."/>
            <person name="Otillar R.P."/>
            <person name="Terry A.Y."/>
            <person name="Boore J.L."/>
            <person name="Simakov O."/>
            <person name="Marletaz F."/>
            <person name="Cho S.-J."/>
            <person name="Edsinger-Gonzales E."/>
            <person name="Havlak P."/>
            <person name="Kuo D.-H."/>
            <person name="Larsson T."/>
            <person name="Lv J."/>
            <person name="Arendt D."/>
            <person name="Savage R."/>
            <person name="Osoegawa K."/>
            <person name="de Jong P."/>
            <person name="Lindberg D.R."/>
            <person name="Seaver E.C."/>
            <person name="Weisblat D.A."/>
            <person name="Putnam N.H."/>
            <person name="Grigoriev I.V."/>
            <person name="Rokhsar D.S."/>
        </authorList>
    </citation>
    <scope>NUCLEOTIDE SEQUENCE</scope>
    <source>
        <strain evidence="6">I ESC-2004</strain>
    </source>
</reference>
<dbReference type="EMBL" id="KB303819">
    <property type="protein sequence ID" value="ELU02746.1"/>
    <property type="molecule type" value="Genomic_DNA"/>
</dbReference>
<feature type="compositionally biased region" description="Polar residues" evidence="3">
    <location>
        <begin position="339"/>
        <end position="351"/>
    </location>
</feature>
<feature type="compositionally biased region" description="Low complexity" evidence="3">
    <location>
        <begin position="231"/>
        <end position="250"/>
    </location>
</feature>
<feature type="region of interest" description="Disordered" evidence="3">
    <location>
        <begin position="153"/>
        <end position="265"/>
    </location>
</feature>
<evidence type="ECO:0000313" key="5">
    <source>
        <dbReference type="EnsemblMetazoa" id="CapteP201562"/>
    </source>
</evidence>
<dbReference type="PANTHER" id="PTHR22406">
    <property type="entry name" value="NASCENT POLYPEPTIDE-ASSOCIATED COMPLEX SUBUNIT ALPHA, MUSCLE-SPECIFIC FORM"/>
    <property type="match status" value="1"/>
</dbReference>
<comment type="similarity">
    <text evidence="1">Belongs to the SLAIN motif-containing family.</text>
</comment>
<dbReference type="GO" id="GO:0031116">
    <property type="term" value="P:positive regulation of microtubule polymerization"/>
    <property type="evidence" value="ECO:0007669"/>
    <property type="project" value="TreeGrafter"/>
</dbReference>
<dbReference type="Proteomes" id="UP000014760">
    <property type="component" value="Unassembled WGS sequence"/>
</dbReference>
<feature type="region of interest" description="Disordered" evidence="3">
    <location>
        <begin position="79"/>
        <end position="117"/>
    </location>
</feature>
<feature type="compositionally biased region" description="Basic and acidic residues" evidence="3">
    <location>
        <begin position="35"/>
        <end position="44"/>
    </location>
</feature>
<dbReference type="AlphaFoldDB" id="R7U9C3"/>
<evidence type="ECO:0000256" key="3">
    <source>
        <dbReference type="SAM" id="MobiDB-lite"/>
    </source>
</evidence>
<feature type="compositionally biased region" description="Basic and acidic residues" evidence="3">
    <location>
        <begin position="103"/>
        <end position="117"/>
    </location>
</feature>
<accession>R7U9C3</accession>
<keyword evidence="6" id="KW-1185">Reference proteome</keyword>
<dbReference type="GO" id="GO:0031122">
    <property type="term" value="P:cytoplasmic microtubule organization"/>
    <property type="evidence" value="ECO:0007669"/>
    <property type="project" value="TreeGrafter"/>
</dbReference>
<feature type="compositionally biased region" description="Polar residues" evidence="3">
    <location>
        <begin position="195"/>
        <end position="206"/>
    </location>
</feature>
<dbReference type="OrthoDB" id="6347145at2759"/>
<reference evidence="4 6" key="2">
    <citation type="journal article" date="2013" name="Nature">
        <title>Insights into bilaterian evolution from three spiralian genomes.</title>
        <authorList>
            <person name="Simakov O."/>
            <person name="Marletaz F."/>
            <person name="Cho S.J."/>
            <person name="Edsinger-Gonzales E."/>
            <person name="Havlak P."/>
            <person name="Hellsten U."/>
            <person name="Kuo D.H."/>
            <person name="Larsson T."/>
            <person name="Lv J."/>
            <person name="Arendt D."/>
            <person name="Savage R."/>
            <person name="Osoegawa K."/>
            <person name="de Jong P."/>
            <person name="Grimwood J."/>
            <person name="Chapman J.A."/>
            <person name="Shapiro H."/>
            <person name="Aerts A."/>
            <person name="Otillar R.P."/>
            <person name="Terry A.Y."/>
            <person name="Boore J.L."/>
            <person name="Grigoriev I.V."/>
            <person name="Lindberg D.R."/>
            <person name="Seaver E.C."/>
            <person name="Weisblat D.A."/>
            <person name="Putnam N.H."/>
            <person name="Rokhsar D.S."/>
        </authorList>
    </citation>
    <scope>NUCLEOTIDE SEQUENCE</scope>
    <source>
        <strain evidence="4 6">I ESC-2004</strain>
    </source>
</reference>
<dbReference type="GO" id="GO:0007020">
    <property type="term" value="P:microtubule nucleation"/>
    <property type="evidence" value="ECO:0007669"/>
    <property type="project" value="TreeGrafter"/>
</dbReference>
<name>R7U9C3_CAPTE</name>
<reference evidence="5" key="3">
    <citation type="submission" date="2015-06" db="UniProtKB">
        <authorList>
            <consortium name="EnsemblMetazoa"/>
        </authorList>
    </citation>
    <scope>IDENTIFICATION</scope>
</reference>
<dbReference type="Pfam" id="PF15301">
    <property type="entry name" value="SLAIN"/>
    <property type="match status" value="1"/>
</dbReference>
<dbReference type="EnsemblMetazoa" id="CapteT201562">
    <property type="protein sequence ID" value="CapteP201562"/>
    <property type="gene ID" value="CapteG201562"/>
</dbReference>
<organism evidence="4">
    <name type="scientific">Capitella teleta</name>
    <name type="common">Polychaete worm</name>
    <dbReference type="NCBI Taxonomy" id="283909"/>
    <lineage>
        <taxon>Eukaryota</taxon>
        <taxon>Metazoa</taxon>
        <taxon>Spiralia</taxon>
        <taxon>Lophotrochozoa</taxon>
        <taxon>Annelida</taxon>
        <taxon>Polychaeta</taxon>
        <taxon>Sedentaria</taxon>
        <taxon>Scolecida</taxon>
        <taxon>Capitellidae</taxon>
        <taxon>Capitella</taxon>
    </lineage>
</organism>
<feature type="region of interest" description="Disordered" evidence="3">
    <location>
        <begin position="315"/>
        <end position="351"/>
    </location>
</feature>
<dbReference type="EMBL" id="AMQN01008726">
    <property type="status" value="NOT_ANNOTATED_CDS"/>
    <property type="molecule type" value="Genomic_DNA"/>
</dbReference>
<proteinExistence type="inferred from homology"/>
<dbReference type="GO" id="GO:0035371">
    <property type="term" value="C:microtubule plus-end"/>
    <property type="evidence" value="ECO:0007669"/>
    <property type="project" value="TreeGrafter"/>
</dbReference>
<keyword evidence="2" id="KW-0175">Coiled coil</keyword>